<name>A0ABP9DAZ7_9BACT</name>
<gene>
    <name evidence="1" type="ORF">GCM10023331_24100</name>
</gene>
<accession>A0ABP9DAZ7</accession>
<evidence type="ECO:0000313" key="1">
    <source>
        <dbReference type="EMBL" id="GAA4838099.1"/>
    </source>
</evidence>
<reference evidence="2" key="1">
    <citation type="journal article" date="2019" name="Int. J. Syst. Evol. Microbiol.">
        <title>The Global Catalogue of Microorganisms (GCM) 10K type strain sequencing project: providing services to taxonomists for standard genome sequencing and annotation.</title>
        <authorList>
            <consortium name="The Broad Institute Genomics Platform"/>
            <consortium name="The Broad Institute Genome Sequencing Center for Infectious Disease"/>
            <person name="Wu L."/>
            <person name="Ma J."/>
        </authorList>
    </citation>
    <scope>NUCLEOTIDE SEQUENCE [LARGE SCALE GENOMIC DNA]</scope>
    <source>
        <strain evidence="2">JCM 18326</strain>
    </source>
</reference>
<comment type="caution">
    <text evidence="1">The sequence shown here is derived from an EMBL/GenBank/DDBJ whole genome shotgun (WGS) entry which is preliminary data.</text>
</comment>
<evidence type="ECO:0000313" key="2">
    <source>
        <dbReference type="Proteomes" id="UP001500298"/>
    </source>
</evidence>
<proteinExistence type="predicted"/>
<organism evidence="1 2">
    <name type="scientific">Algivirga pacifica</name>
    <dbReference type="NCBI Taxonomy" id="1162670"/>
    <lineage>
        <taxon>Bacteria</taxon>
        <taxon>Pseudomonadati</taxon>
        <taxon>Bacteroidota</taxon>
        <taxon>Cytophagia</taxon>
        <taxon>Cytophagales</taxon>
        <taxon>Flammeovirgaceae</taxon>
        <taxon>Algivirga</taxon>
    </lineage>
</organism>
<evidence type="ECO:0008006" key="3">
    <source>
        <dbReference type="Google" id="ProtNLM"/>
    </source>
</evidence>
<keyword evidence="2" id="KW-1185">Reference proteome</keyword>
<protein>
    <recommendedName>
        <fullName evidence="3">DUF4468 domain-containing protein</fullName>
    </recommendedName>
</protein>
<dbReference type="Proteomes" id="UP001500298">
    <property type="component" value="Unassembled WGS sequence"/>
</dbReference>
<sequence>MTVSMAQSPFQLEYGTVIYQHTFDFPQGSVKELEYRFRRIPEVFDLKYNGATFTANLQNVKMDFERSYRAWIGLNYPYEAGLTVEFAEDKYTVTIRGIKFQASSTSRKVYDLTEYVANKERTELIDSKNRNYTLNVIHQYFQDTFDIGAELYSK</sequence>
<dbReference type="EMBL" id="BAABJX010000036">
    <property type="protein sequence ID" value="GAA4838099.1"/>
    <property type="molecule type" value="Genomic_DNA"/>
</dbReference>